<dbReference type="Pfam" id="PF12775">
    <property type="entry name" value="AAA_7"/>
    <property type="match status" value="1"/>
</dbReference>
<keyword evidence="10" id="KW-0243">Dynein</keyword>
<dbReference type="PANTHER" id="PTHR45703">
    <property type="entry name" value="DYNEIN HEAVY CHAIN"/>
    <property type="match status" value="1"/>
</dbReference>
<dbReference type="Pfam" id="PF12780">
    <property type="entry name" value="AAA_8"/>
    <property type="match status" value="1"/>
</dbReference>
<reference evidence="19" key="1">
    <citation type="submission" date="2024-02" db="EMBL/GenBank/DDBJ databases">
        <authorList>
            <consortium name="ELIXIR-Norway"/>
            <consortium name="Elixir Norway"/>
        </authorList>
    </citation>
    <scope>NUCLEOTIDE SEQUENCE</scope>
</reference>
<feature type="compositionally biased region" description="Gly residues" evidence="17">
    <location>
        <begin position="34"/>
        <end position="43"/>
    </location>
</feature>
<dbReference type="Gene3D" id="1.10.8.1220">
    <property type="match status" value="1"/>
</dbReference>
<feature type="coiled-coil region" evidence="16">
    <location>
        <begin position="2985"/>
        <end position="3047"/>
    </location>
</feature>
<proteinExistence type="inferred from homology"/>
<dbReference type="EMBL" id="OZ020107">
    <property type="protein sequence ID" value="CAK9259595.1"/>
    <property type="molecule type" value="Genomic_DNA"/>
</dbReference>
<dbReference type="InterPro" id="IPR027417">
    <property type="entry name" value="P-loop_NTPase"/>
</dbReference>
<dbReference type="Pfam" id="PF08393">
    <property type="entry name" value="DHC_N2"/>
    <property type="match status" value="1"/>
</dbReference>
<feature type="region of interest" description="Disordered" evidence="17">
    <location>
        <begin position="478"/>
        <end position="497"/>
    </location>
</feature>
<feature type="domain" description="AAA+ ATPase" evidence="18">
    <location>
        <begin position="1845"/>
        <end position="1981"/>
    </location>
</feature>
<keyword evidence="14" id="KW-0206">Cytoskeleton</keyword>
<evidence type="ECO:0000256" key="2">
    <source>
        <dbReference type="ARBA" id="ARBA00008887"/>
    </source>
</evidence>
<keyword evidence="7" id="KW-0970">Cilium biogenesis/degradation</keyword>
<evidence type="ECO:0000256" key="13">
    <source>
        <dbReference type="ARBA" id="ARBA00023175"/>
    </source>
</evidence>
<evidence type="ECO:0000256" key="6">
    <source>
        <dbReference type="ARBA" id="ARBA00022741"/>
    </source>
</evidence>
<dbReference type="Pfam" id="PF08385">
    <property type="entry name" value="DHC_N1"/>
    <property type="match status" value="2"/>
</dbReference>
<dbReference type="InterPro" id="IPR026983">
    <property type="entry name" value="DHC"/>
</dbReference>
<dbReference type="Gene3D" id="1.20.58.1120">
    <property type="match status" value="1"/>
</dbReference>
<dbReference type="Pfam" id="PF12781">
    <property type="entry name" value="AAA_9"/>
    <property type="match status" value="1"/>
</dbReference>
<dbReference type="InterPro" id="IPR042219">
    <property type="entry name" value="AAA_lid_11_sf"/>
</dbReference>
<dbReference type="Gene3D" id="1.20.920.30">
    <property type="match status" value="1"/>
</dbReference>
<dbReference type="InterPro" id="IPR041466">
    <property type="entry name" value="Dynein_AAA5_ext"/>
</dbReference>
<keyword evidence="9" id="KW-0282">Flagellum</keyword>
<evidence type="ECO:0000313" key="20">
    <source>
        <dbReference type="Proteomes" id="UP001497444"/>
    </source>
</evidence>
<dbReference type="InterPro" id="IPR003593">
    <property type="entry name" value="AAA+_ATPase"/>
</dbReference>
<comment type="similarity">
    <text evidence="2">Belongs to the dynein heavy chain family.</text>
</comment>
<dbReference type="InterPro" id="IPR043160">
    <property type="entry name" value="Dynein_C_barrel"/>
</dbReference>
<dbReference type="Gene3D" id="1.10.472.130">
    <property type="match status" value="1"/>
</dbReference>
<dbReference type="InterPro" id="IPR024743">
    <property type="entry name" value="Dynein_HC_stalk"/>
</dbReference>
<dbReference type="InterPro" id="IPR042222">
    <property type="entry name" value="Dynein_2_N"/>
</dbReference>
<dbReference type="SUPFAM" id="SSF52540">
    <property type="entry name" value="P-loop containing nucleoside triphosphate hydrolases"/>
    <property type="match status" value="4"/>
</dbReference>
<evidence type="ECO:0000256" key="11">
    <source>
        <dbReference type="ARBA" id="ARBA00023054"/>
    </source>
</evidence>
<dbReference type="InterPro" id="IPR035699">
    <property type="entry name" value="AAA_6"/>
</dbReference>
<evidence type="ECO:0000256" key="5">
    <source>
        <dbReference type="ARBA" id="ARBA00022737"/>
    </source>
</evidence>
<evidence type="ECO:0000313" key="19">
    <source>
        <dbReference type="EMBL" id="CAK9259595.1"/>
    </source>
</evidence>
<dbReference type="Gene3D" id="3.40.50.300">
    <property type="entry name" value="P-loop containing nucleotide triphosphate hydrolases"/>
    <property type="match status" value="5"/>
</dbReference>
<dbReference type="SMART" id="SM00382">
    <property type="entry name" value="AAA"/>
    <property type="match status" value="3"/>
</dbReference>
<keyword evidence="3" id="KW-0963">Cytoplasm</keyword>
<name>A0ABP0VYK6_9BRYO</name>
<dbReference type="Gene3D" id="3.10.490.20">
    <property type="match status" value="1"/>
</dbReference>
<dbReference type="InterPro" id="IPR041228">
    <property type="entry name" value="Dynein_C"/>
</dbReference>
<evidence type="ECO:0000259" key="18">
    <source>
        <dbReference type="SMART" id="SM00382"/>
    </source>
</evidence>
<accession>A0ABP0VYK6</accession>
<dbReference type="InterPro" id="IPR013594">
    <property type="entry name" value="Dynein_heavy_tail"/>
</dbReference>
<dbReference type="InterPro" id="IPR041658">
    <property type="entry name" value="AAA_lid_11"/>
</dbReference>
<dbReference type="Gene3D" id="1.10.8.720">
    <property type="entry name" value="Region D6 of dynein motor"/>
    <property type="match status" value="1"/>
</dbReference>
<dbReference type="Gene3D" id="3.20.180.20">
    <property type="entry name" value="Dynein heavy chain, N-terminal domain 2"/>
    <property type="match status" value="1"/>
</dbReference>
<dbReference type="Gene3D" id="6.10.140.1060">
    <property type="match status" value="1"/>
</dbReference>
<evidence type="ECO:0000256" key="16">
    <source>
        <dbReference type="SAM" id="Coils"/>
    </source>
</evidence>
<keyword evidence="4" id="KW-0493">Microtubule</keyword>
<keyword evidence="8" id="KW-0067">ATP-binding</keyword>
<evidence type="ECO:0000256" key="1">
    <source>
        <dbReference type="ARBA" id="ARBA00004611"/>
    </source>
</evidence>
<keyword evidence="11 16" id="KW-0175">Coiled coil</keyword>
<evidence type="ECO:0000256" key="8">
    <source>
        <dbReference type="ARBA" id="ARBA00022840"/>
    </source>
</evidence>
<dbReference type="Pfam" id="PF17852">
    <property type="entry name" value="Dynein_AAA_lid"/>
    <property type="match status" value="1"/>
</dbReference>
<feature type="region of interest" description="Disordered" evidence="17">
    <location>
        <begin position="21"/>
        <end position="46"/>
    </location>
</feature>
<feature type="compositionally biased region" description="Low complexity" evidence="17">
    <location>
        <begin position="418"/>
        <end position="437"/>
    </location>
</feature>
<dbReference type="Gene3D" id="1.20.140.100">
    <property type="entry name" value="Dynein heavy chain, N-terminal domain 2"/>
    <property type="match status" value="1"/>
</dbReference>
<dbReference type="PANTHER" id="PTHR45703:SF32">
    <property type="entry name" value="DYNEINS HEAVY CHAIN"/>
    <property type="match status" value="1"/>
</dbReference>
<evidence type="ECO:0000256" key="4">
    <source>
        <dbReference type="ARBA" id="ARBA00022701"/>
    </source>
</evidence>
<evidence type="ECO:0000256" key="10">
    <source>
        <dbReference type="ARBA" id="ARBA00023017"/>
    </source>
</evidence>
<keyword evidence="20" id="KW-1185">Reference proteome</keyword>
<protein>
    <recommendedName>
        <fullName evidence="18">AAA+ ATPase domain-containing protein</fullName>
    </recommendedName>
</protein>
<dbReference type="Pfam" id="PF12777">
    <property type="entry name" value="MT"/>
    <property type="match status" value="1"/>
</dbReference>
<dbReference type="InterPro" id="IPR041589">
    <property type="entry name" value="DNAH3_AAA_lid_1"/>
</dbReference>
<keyword evidence="13" id="KW-0505">Motor protein</keyword>
<evidence type="ECO:0000256" key="3">
    <source>
        <dbReference type="ARBA" id="ARBA00022490"/>
    </source>
</evidence>
<dbReference type="Gene3D" id="1.10.8.710">
    <property type="match status" value="1"/>
</dbReference>
<feature type="region of interest" description="Disordered" evidence="17">
    <location>
        <begin position="413"/>
        <end position="472"/>
    </location>
</feature>
<dbReference type="Pfam" id="PF12774">
    <property type="entry name" value="AAA_6"/>
    <property type="match status" value="1"/>
</dbReference>
<evidence type="ECO:0000256" key="17">
    <source>
        <dbReference type="SAM" id="MobiDB-lite"/>
    </source>
</evidence>
<dbReference type="Gene3D" id="1.20.920.20">
    <property type="match status" value="1"/>
</dbReference>
<dbReference type="Gene3D" id="1.20.1270.280">
    <property type="match status" value="1"/>
</dbReference>
<dbReference type="InterPro" id="IPR013602">
    <property type="entry name" value="Dynein_heavy_linker"/>
</dbReference>
<evidence type="ECO:0000256" key="15">
    <source>
        <dbReference type="ARBA" id="ARBA00023273"/>
    </source>
</evidence>
<dbReference type="InterPro" id="IPR042228">
    <property type="entry name" value="Dynein_linker_3"/>
</dbReference>
<feature type="domain" description="AAA+ ATPase" evidence="18">
    <location>
        <begin position="1565"/>
        <end position="1701"/>
    </location>
</feature>
<dbReference type="Gene3D" id="1.10.287.2620">
    <property type="match status" value="1"/>
</dbReference>
<keyword evidence="15" id="KW-0966">Cell projection</keyword>
<dbReference type="InterPro" id="IPR024317">
    <property type="entry name" value="Dynein_heavy_chain_D4_dom"/>
</dbReference>
<keyword evidence="12" id="KW-0969">Cilium</keyword>
<dbReference type="InterPro" id="IPR043157">
    <property type="entry name" value="Dynein_AAA1S"/>
</dbReference>
<keyword evidence="6" id="KW-0547">Nucleotide-binding</keyword>
<feature type="domain" description="AAA+ ATPase" evidence="18">
    <location>
        <begin position="2181"/>
        <end position="2338"/>
    </location>
</feature>
<keyword evidence="5" id="KW-0677">Repeat</keyword>
<dbReference type="Pfam" id="PF03028">
    <property type="entry name" value="Dynein_heavy"/>
    <property type="match status" value="1"/>
</dbReference>
<gene>
    <name evidence="19" type="ORF">CSSPJE1EN1_LOCUS5073</name>
</gene>
<comment type="subcellular location">
    <subcellularLocation>
        <location evidence="1">Cytoplasm</location>
        <location evidence="1">Cytoskeleton</location>
        <location evidence="1">Flagellum axoneme</location>
    </subcellularLocation>
</comment>
<evidence type="ECO:0000256" key="9">
    <source>
        <dbReference type="ARBA" id="ARBA00022846"/>
    </source>
</evidence>
<evidence type="ECO:0000256" key="12">
    <source>
        <dbReference type="ARBA" id="ARBA00023069"/>
    </source>
</evidence>
<dbReference type="InterPro" id="IPR035706">
    <property type="entry name" value="AAA_9"/>
</dbReference>
<dbReference type="Proteomes" id="UP001497444">
    <property type="component" value="Chromosome 12"/>
</dbReference>
<dbReference type="Pfam" id="PF18199">
    <property type="entry name" value="Dynein_C"/>
    <property type="match status" value="1"/>
</dbReference>
<dbReference type="Pfam" id="PF18198">
    <property type="entry name" value="AAA_lid_11"/>
    <property type="match status" value="1"/>
</dbReference>
<evidence type="ECO:0000256" key="7">
    <source>
        <dbReference type="ARBA" id="ARBA00022794"/>
    </source>
</evidence>
<dbReference type="InterPro" id="IPR004273">
    <property type="entry name" value="Dynein_heavy_D6_P-loop"/>
</dbReference>
<dbReference type="Pfam" id="PF17857">
    <property type="entry name" value="AAA_lid_1"/>
    <property type="match status" value="1"/>
</dbReference>
<sequence>MATAAAAAAAAVAATTVPGAVDIAPPPPPPPAVNGGGGGGGGAEDLSVVDRRNTTQRIHSLEEEAKSGEIVWVQNRMKLIRGDWAWSMAHVQITSGFLKSTTNGRLFAYRDDNAMLQCSTTFPQKWDEVVYLPFIMKSENAQVTVTKDFKEDLDKFISTLTESIYKAKGQTLLYIPPLELVGTLKEQAANKELTQRLEQIIIRWTRQIREVVRNHEEAASGEDEEMGPLTEIDFWRRRSRNISGINEQIKHPELGKALAVLERFRSSYLGQFLDLCKQIEQEAMIAEENLKYLTMLEEPCQQLANCSIRDIPLLYPKLLRCIRMIWKLSPFYNTADKITSLLCLVSNEIIKRCSAGIPLKEVFDGDEESCRVALKESIHANEAWKRVYSTMVEVAGHASTITTTAAIQLNISSSDHISPNSPQNPPRNTSPSSSSSPAAGPISHTSPSLVLPGRTNAGSLNHATAPASLNAAEVVTTGKHRDGTTQEEEQKEEQDARHISDWNSKVIFAPVEAFLQRCQDMLEVCDAQSQFSSKVKLPAFAGARGLEITKSLTDAQDIFKKLVSGLRALSYNLLDVQVTRWHNDYHKFKAGVLDLEVMMQNVMMMAFKHAASLSETIELLEAFKLMACRASICACIERMTAMVFTSCMGELTMMKRQFDLLRRRPLMDFSFPHYAGGAIWALHFQHRLTRPMALLVHATPYLLESNHGPNLGVQYNLIITSIEQYVQSQYVEWTQSFDPYLEKRLQTTLLIDVGDDVIHLHSEPNILALFQEAHYWNALGFNIPFQATSFLQREHDYQLIHADVFRMLLGNMDLVMRGLVTDCVFQLSQSLQPGIHKLTWVSSREDIATYLHEVHINCQVVESTIMQIDGSNKKITNICQEISVAHLISLEKKKIYDINEFDEKQIEHHFKAMLLEVELKLENAKNSFRDTLQEMVETFVKEVSKNAKVLLAHQTSLKLEIMFLPKQFVEAFQKRGVELWAGMSLFGMERLSNKENIQTLKELDILQSMWGLKKEWEEAYDEWKDGLFSELNVGVMETAAQLFSKRIFKNGRDCKSWTVWSKLKETVDAFKQTLPLTVDLRNPAMRKRHWDTLVETVGTFFDPTSKDFTLAKVSELRLDLHIEFICDLSIGASKELAIEEALIKIRQVWLVQELDMIQEKGIWKLKGTEELYLVLEDNRLILSSMRSNRFHLFFAVEINKWDNDLGLLSETIEMVIQVQRVWAYLESIFVGSEDIRKQLPHETKMFEGVNDMFISNMATMHSILNAHKAVCKPGLFDTFNNMDKTLEKIQKSLDTYLELKRQQFPRFYFLSNENLLDILGQAKDPRNVQVHLKKCFEGIKKLEMVAPKEGRKAYETTGIFSPDGEYLALTAAVVLDARPEEWLNWVEAAMKLAVKVTLLRCFEESKTPKKDKWVKEFPGQCGISAGQMKWTIDCEKALEQAAAGSKTATKKLYKKWISYLNKLTAMTRVKLRVIDRNKVTSLITIEVHARDVIEKLIRVACNSPESFEWSSQLRFYWENDTCTIKQVLSVFIYGFEYQGNNGRLVITPLTDRCYITLGAALFTRRGGNPLGPAGTGKTETVKDFGKALARYVIVFNCSDGVDYKMTGTMFSGLSQTGAWACLDEFNRIEVEVLSVVASQISEVMQAIKAGLDRFVFMGVEMRLIRTCGIFVTMNPGYAGRSELPENLKAMLRPVSMMLPDFTLIAENMLFSEGFQTAKNLAKKVIAIMELSQRQLSKQDHYDYGLRSFVIPIARAAGAMKRVEPDLPEDVILQRAMRDLIKPKLIFADLPLFNALLSDLFPGVELTPKEASDLKRAIENQLRLAGMQVVAPYVTKIIQTYDCMIYRHGNMLVGRTGSGKTVAWKALQNAWRQLKEEGLEGWQRVWVYIMNSLALSNDEIYGCTSKLTHEWCDGVLARIMRDICAEETVDLKWVMFDGPVDTLWIESMNTLLDDNKILTLLNGERINMPNLISLVFEVEDLSQASPATVSRAGMIFLTLEDLGWWPYAESWIERRTAAGTHPVILDNIRKLLEKYIDSSTKIRHKCTETIPIEVLNSVMTLSKLFDLLAVHENGVHPGEGEQFVPMIETWFLFCLIWSVGASVDEAGRNTFDMWLRDQDPRFPASGLVYDYFVDFKKHCFTLWEEKLPSAYKVPPGAPFFKIQVPTIDTIRFNYVIKNLILAKRHTLVVGNVGVGKTLVIGTVLDTLPEGLSAFTMNFSAQTSSNSCQEGIEGRLEKRTKGVYAPPGGKFLICFLDDVNMPKKSVFGFMPPLELLKLWMDNGFWYDRQKQEVKKILNMQLLCAMAPPGGGRNRISQRIQACFSLLNITAPNVKQMKRIFGAILSAKLADFDNDVRLMGDSLMHVCIGVYVEVVKELLPTPSKSHYVFNMRDLAKVIQGILQGHKDTYHTKDSILQLFCHECLRTYGDRMFDTVDCQWLKDLLNTKLKDHFNTDWKAVFGNDKAMPLITSCMMPPIEEARYESILSYKELRESLEENLRECKTQPGSFGMDLVLFKDAMDHICRIHRVIMQPRGNLLLVGVGGSGRKSLTKLASFVADMKQFHDDLKLLYQAAGIGENKQQVVFLFDDTQVVEETFLEDINNILSTGEVPNLFTKDDLTAIYDGIRPTAKKAGIMETEDALYAFFLERARNNLHVVLCLSPVSENFNRRLMMFPGLVNCSTIDWFLDWPEDALSEVSIKLMEDEENVGNADAKANVCKVFVIIHKSVVDMSQKMYLQVKRKNYVTPTSYLEFAKGYRTLLKEKKNQLQNQASKLRGGLSTLNATRESVAKMQIVCQDKAVVVAQAKKECEEILVEIVSEKRVVDEQELKVNAEAARITKEAELCNIIAADCQVELDKAMPALNAAEAALNVLTKKDMSEVKAYAKPPALVEMTLQAVMTVLKRPPTWPEAKLALGDSQFLEKLMNYNKDLLVDALLLKIAKFTKKAEFTAEAIGKVSGACKGLCLWVRAMESYGYISKEVAPKKARLKAAQDNLARQEASLARAKAQLAEIVAKVQLLKDKYDKSISAKAELEAELDDLNVKLFRAEKLVSGLAGEKERWEASIINLEEGTRKLPGDCLVAAAFLSYAGPFATEYRDDLVNLVWISEVQKLEIPSSPNFTFVSFLSDAGDVREWNLQGLPADAFSTENGVMVTRSNRWPLMIDPQEQAKKWVKNMEASKGLEIVDLQMDNLMLIVERAIQLGMPVLLQDVMEEIDPSLEPILTKAFVYRGGKVYLNLGDKELDYNSNFRFYITTKLGNPHFAPEIATKTTIINFSVKEDSLEKQLLTLVVQKERPDLDKQRNELIITVTNGKKTQAACEDNILRLLITAEGPLLDNLELIATLDTSKETWEKVKQSLEVAEITAKKIEIASSAYKPCAERASLLYFILIELVAIDPMYQFSLESYTELFLISVAKSTKSDNIKERIKYLIEYHTYGVYKYTTRGLFEKHKLLLSLQILSKILLLSGEITNEEWQFFLKGAIVLDRTKQPPNPAPLWIKEEAWDNVTGLSEISPFEGLVASMTQDAAKWLEWFKYTEPEENELPGEWEEKCSELQRMMLLRCFRQDRIMFACTAFVSNTLGQKFVEPPPLDLGDSLSDSVPHSPLLFILSAGVDPTSGLRQFAGQKNMLDKFHTVALGQGQGPVAIANINEASKNGGWVFLANCQLMTSWLPKLEKVVQTLEKSNPNPDFRLWLSSVPNDKFPIGILQRSVKMTAEPPKGLRSNLLRLYIATTEESFYKCQAQEKYQKLHFALAYFHSVLLERRKFGTLGLNIPYDFNDTDFEVSNDLLTTYLDEYEETPFDALKFLISEANYGGRVTDEIDRRVLAAYLNQFYCPAILSTPNFELCSLSVYHVPDDGTLQSHREFIKTLPATDRPEAFGQHANADIAFQLSDSYLILMTIAGLQKSTGGSKAGSSVEENVLSICNDLLLQCPEVFDLNEVIKAKAFDPSALHTVLFQEIERYNILLRSIREQCTQLEKGIQGLVAMSADLQIIFSAFSRALVPAMWVKVYPTMKPLGSWTRDLVMRMTELRCWVEGTYPLVYWLAGFTYPADFLTAVLQTTARRNLIPIDTLVWEFTTVYKDEMDIVEEPKEGIFVKGLYLEGAGWDPVNDCLTEPKAMELIVPMPIILFKPVPNKKKQPKGLYACPLYLYPIRTGTRERPSYMLMIYLKVGERDSDYWVKRGTALLLSLAT</sequence>
<evidence type="ECO:0000256" key="14">
    <source>
        <dbReference type="ARBA" id="ARBA00023212"/>
    </source>
</evidence>
<organism evidence="19 20">
    <name type="scientific">Sphagnum jensenii</name>
    <dbReference type="NCBI Taxonomy" id="128206"/>
    <lineage>
        <taxon>Eukaryota</taxon>
        <taxon>Viridiplantae</taxon>
        <taxon>Streptophyta</taxon>
        <taxon>Embryophyta</taxon>
        <taxon>Bryophyta</taxon>
        <taxon>Sphagnophytina</taxon>
        <taxon>Sphagnopsida</taxon>
        <taxon>Sphagnales</taxon>
        <taxon>Sphagnaceae</taxon>
        <taxon>Sphagnum</taxon>
    </lineage>
</organism>